<accession>A0AAD3Y0A4</accession>
<evidence type="ECO:0000313" key="1">
    <source>
        <dbReference type="EMBL" id="GMH22830.1"/>
    </source>
</evidence>
<dbReference type="AlphaFoldDB" id="A0AAD3Y0A4"/>
<comment type="caution">
    <text evidence="1">The sequence shown here is derived from an EMBL/GenBank/DDBJ whole genome shotgun (WGS) entry which is preliminary data.</text>
</comment>
<protein>
    <submittedName>
        <fullName evidence="1">Uncharacterized protein</fullName>
    </submittedName>
</protein>
<evidence type="ECO:0000313" key="2">
    <source>
        <dbReference type="Proteomes" id="UP001279734"/>
    </source>
</evidence>
<dbReference type="EMBL" id="BSYO01000025">
    <property type="protein sequence ID" value="GMH22830.1"/>
    <property type="molecule type" value="Genomic_DNA"/>
</dbReference>
<sequence length="88" mass="9745">MLCPGAVAPALQLLCETEHHKTSLMAPSPLFSFPVEQSMEPSTTMCRYSHQIEPKAAKTSPELLRSILSSPIKQSTIKPHYWHLALCA</sequence>
<organism evidence="1 2">
    <name type="scientific">Nepenthes gracilis</name>
    <name type="common">Slender pitcher plant</name>
    <dbReference type="NCBI Taxonomy" id="150966"/>
    <lineage>
        <taxon>Eukaryota</taxon>
        <taxon>Viridiplantae</taxon>
        <taxon>Streptophyta</taxon>
        <taxon>Embryophyta</taxon>
        <taxon>Tracheophyta</taxon>
        <taxon>Spermatophyta</taxon>
        <taxon>Magnoliopsida</taxon>
        <taxon>eudicotyledons</taxon>
        <taxon>Gunneridae</taxon>
        <taxon>Pentapetalae</taxon>
        <taxon>Caryophyllales</taxon>
        <taxon>Nepenthaceae</taxon>
        <taxon>Nepenthes</taxon>
    </lineage>
</organism>
<gene>
    <name evidence="1" type="ORF">Nepgr_024673</name>
</gene>
<name>A0AAD3Y0A4_NEPGR</name>
<proteinExistence type="predicted"/>
<reference evidence="1" key="1">
    <citation type="submission" date="2023-05" db="EMBL/GenBank/DDBJ databases">
        <title>Nepenthes gracilis genome sequencing.</title>
        <authorList>
            <person name="Fukushima K."/>
        </authorList>
    </citation>
    <scope>NUCLEOTIDE SEQUENCE</scope>
    <source>
        <strain evidence="1">SING2019-196</strain>
    </source>
</reference>
<dbReference type="Proteomes" id="UP001279734">
    <property type="component" value="Unassembled WGS sequence"/>
</dbReference>
<keyword evidence="2" id="KW-1185">Reference proteome</keyword>